<organism evidence="1 2">
    <name type="scientific">Scytonema hofmannii PCC 7110</name>
    <dbReference type="NCBI Taxonomy" id="128403"/>
    <lineage>
        <taxon>Bacteria</taxon>
        <taxon>Bacillati</taxon>
        <taxon>Cyanobacteriota</taxon>
        <taxon>Cyanophyceae</taxon>
        <taxon>Nostocales</taxon>
        <taxon>Scytonemataceae</taxon>
        <taxon>Scytonema</taxon>
    </lineage>
</organism>
<dbReference type="EMBL" id="ANNX02000020">
    <property type="protein sequence ID" value="KYC41667.1"/>
    <property type="molecule type" value="Genomic_DNA"/>
</dbReference>
<keyword evidence="2" id="KW-1185">Reference proteome</keyword>
<dbReference type="AlphaFoldDB" id="A0A139XAE3"/>
<dbReference type="RefSeq" id="WP_017746567.1">
    <property type="nucleotide sequence ID" value="NZ_KQ976354.1"/>
</dbReference>
<comment type="caution">
    <text evidence="1">The sequence shown here is derived from an EMBL/GenBank/DDBJ whole genome shotgun (WGS) entry which is preliminary data.</text>
</comment>
<name>A0A139XAE3_9CYAN</name>
<evidence type="ECO:0000313" key="1">
    <source>
        <dbReference type="EMBL" id="KYC41667.1"/>
    </source>
</evidence>
<proteinExistence type="predicted"/>
<evidence type="ECO:0000313" key="2">
    <source>
        <dbReference type="Proteomes" id="UP000076925"/>
    </source>
</evidence>
<dbReference type="Proteomes" id="UP000076925">
    <property type="component" value="Unassembled WGS sequence"/>
</dbReference>
<gene>
    <name evidence="1" type="ORF">WA1_16625</name>
</gene>
<reference evidence="1 2" key="1">
    <citation type="journal article" date="2013" name="Genome Biol. Evol.">
        <title>Genomes of Stigonematalean cyanobacteria (subsection V) and the evolution of oxygenic photosynthesis from prokaryotes to plastids.</title>
        <authorList>
            <person name="Dagan T."/>
            <person name="Roettger M."/>
            <person name="Stucken K."/>
            <person name="Landan G."/>
            <person name="Koch R."/>
            <person name="Major P."/>
            <person name="Gould S.B."/>
            <person name="Goremykin V.V."/>
            <person name="Rippka R."/>
            <person name="Tandeau de Marsac N."/>
            <person name="Gugger M."/>
            <person name="Lockhart P.J."/>
            <person name="Allen J.F."/>
            <person name="Brune I."/>
            <person name="Maus I."/>
            <person name="Puhler A."/>
            <person name="Martin W.F."/>
        </authorList>
    </citation>
    <scope>NUCLEOTIDE SEQUENCE [LARGE SCALE GENOMIC DNA]</scope>
    <source>
        <strain evidence="1 2">PCC 7110</strain>
    </source>
</reference>
<dbReference type="OrthoDB" id="489126at2"/>
<accession>A0A139XAE3</accession>
<protein>
    <submittedName>
        <fullName evidence="1">Uncharacterized protein</fullName>
    </submittedName>
</protein>
<sequence>MKKTVYRAALKPWIVVHLHSLKERTIVARFRNRNDADGHLAVLRRVMPEAELQIAFDRDSTDN</sequence>